<dbReference type="Gramene" id="TKV97115">
    <property type="protein sequence ID" value="TKV97115"/>
    <property type="gene ID" value="SEVIR_9G474200v2"/>
</dbReference>
<feature type="compositionally biased region" description="Basic and acidic residues" evidence="1">
    <location>
        <begin position="69"/>
        <end position="83"/>
    </location>
</feature>
<feature type="compositionally biased region" description="Low complexity" evidence="1">
    <location>
        <begin position="47"/>
        <end position="65"/>
    </location>
</feature>
<feature type="compositionally biased region" description="Basic and acidic residues" evidence="1">
    <location>
        <begin position="1"/>
        <end position="40"/>
    </location>
</feature>
<dbReference type="Proteomes" id="UP000298652">
    <property type="component" value="Chromosome 9"/>
</dbReference>
<gene>
    <name evidence="2" type="ORF">SEVIR_9G474200v2</name>
</gene>
<accession>A0A4V6D243</accession>
<keyword evidence="3" id="KW-1185">Reference proteome</keyword>
<reference evidence="2" key="1">
    <citation type="submission" date="2019-03" db="EMBL/GenBank/DDBJ databases">
        <title>WGS assembly of Setaria viridis.</title>
        <authorList>
            <person name="Huang P."/>
            <person name="Jenkins J."/>
            <person name="Grimwood J."/>
            <person name="Barry K."/>
            <person name="Healey A."/>
            <person name="Mamidi S."/>
            <person name="Sreedasyam A."/>
            <person name="Shu S."/>
            <person name="Feldman M."/>
            <person name="Wu J."/>
            <person name="Yu Y."/>
            <person name="Chen C."/>
            <person name="Johnson J."/>
            <person name="Rokhsar D."/>
            <person name="Baxter I."/>
            <person name="Schmutz J."/>
            <person name="Brutnell T."/>
            <person name="Kellogg E."/>
        </authorList>
    </citation>
    <scope>NUCLEOTIDE SEQUENCE [LARGE SCALE GENOMIC DNA]</scope>
</reference>
<evidence type="ECO:0000313" key="2">
    <source>
        <dbReference type="EMBL" id="TKV97115.1"/>
    </source>
</evidence>
<feature type="compositionally biased region" description="Basic and acidic residues" evidence="1">
    <location>
        <begin position="241"/>
        <end position="252"/>
    </location>
</feature>
<protein>
    <submittedName>
        <fullName evidence="2">Uncharacterized protein</fullName>
    </submittedName>
</protein>
<sequence>MAGTEDRTVPGAIPEDRRNEISKANARADERYPTDADLTPRLRSVLRVAGGKEVAGAEGEGESSAGGEGGERREGRQQREAGRRARAGRSSRRRRRLSPRRRLSRWRRRLPRSRHRVDVLKLPPRDAELLYLARFAGVEFFPRDIDAVLSNPGGCHGRSGGEEEPAGVRKGGGRREQQQGVTTAGRGGGGLPPHQIRPRIQPAELVRSSASGSAAREKEATGEGSLPRWPWGRRRLPARGVAREEERGERGAAESSGRRGRWGGEEGDGGCFGEWDSGRAAAERRKNGSVKRI</sequence>
<name>A0A4V6D243_SETVI</name>
<feature type="region of interest" description="Disordered" evidence="1">
    <location>
        <begin position="1"/>
        <end position="107"/>
    </location>
</feature>
<feature type="compositionally biased region" description="Basic residues" evidence="1">
    <location>
        <begin position="84"/>
        <end position="107"/>
    </location>
</feature>
<dbReference type="AlphaFoldDB" id="A0A4V6D243"/>
<dbReference type="EMBL" id="CM016560">
    <property type="protein sequence ID" value="TKV97115.1"/>
    <property type="molecule type" value="Genomic_DNA"/>
</dbReference>
<organism evidence="2 3">
    <name type="scientific">Setaria viridis</name>
    <name type="common">Green bristlegrass</name>
    <name type="synonym">Setaria italica subsp. viridis</name>
    <dbReference type="NCBI Taxonomy" id="4556"/>
    <lineage>
        <taxon>Eukaryota</taxon>
        <taxon>Viridiplantae</taxon>
        <taxon>Streptophyta</taxon>
        <taxon>Embryophyta</taxon>
        <taxon>Tracheophyta</taxon>
        <taxon>Spermatophyta</taxon>
        <taxon>Magnoliopsida</taxon>
        <taxon>Liliopsida</taxon>
        <taxon>Poales</taxon>
        <taxon>Poaceae</taxon>
        <taxon>PACMAD clade</taxon>
        <taxon>Panicoideae</taxon>
        <taxon>Panicodae</taxon>
        <taxon>Paniceae</taxon>
        <taxon>Cenchrinae</taxon>
        <taxon>Setaria</taxon>
    </lineage>
</organism>
<evidence type="ECO:0000256" key="1">
    <source>
        <dbReference type="SAM" id="MobiDB-lite"/>
    </source>
</evidence>
<proteinExistence type="predicted"/>
<evidence type="ECO:0000313" key="3">
    <source>
        <dbReference type="Proteomes" id="UP000298652"/>
    </source>
</evidence>
<feature type="region of interest" description="Disordered" evidence="1">
    <location>
        <begin position="153"/>
        <end position="293"/>
    </location>
</feature>